<dbReference type="Proteomes" id="UP000008068">
    <property type="component" value="Unassembled WGS sequence"/>
</dbReference>
<feature type="region of interest" description="Disordered" evidence="1">
    <location>
        <begin position="1"/>
        <end position="32"/>
    </location>
</feature>
<proteinExistence type="predicted"/>
<sequence>MPKRGENIPIARSTLNPEDYKPELGSSSTAANHSASEPMIAKSLLLNVIENEKYLIFLRALQVSCNFQTSQAVLLLNQAMFKTFPMAPSALYCFSKFPPRQISVQWNEPKKLKAATNTHHSTLLKPPDHLFLHPVDSMQAS</sequence>
<keyword evidence="3" id="KW-1185">Reference proteome</keyword>
<gene>
    <name evidence="2" type="ORF">CAEBREN_23776</name>
</gene>
<name>G0NDY7_CAEBE</name>
<reference evidence="3" key="1">
    <citation type="submission" date="2011-07" db="EMBL/GenBank/DDBJ databases">
        <authorList>
            <consortium name="Caenorhabditis brenneri Sequencing and Analysis Consortium"/>
            <person name="Wilson R.K."/>
        </authorList>
    </citation>
    <scope>NUCLEOTIDE SEQUENCE [LARGE SCALE GENOMIC DNA]</scope>
    <source>
        <strain evidence="3">PB2801</strain>
    </source>
</reference>
<organism evidence="3">
    <name type="scientific">Caenorhabditis brenneri</name>
    <name type="common">Nematode worm</name>
    <dbReference type="NCBI Taxonomy" id="135651"/>
    <lineage>
        <taxon>Eukaryota</taxon>
        <taxon>Metazoa</taxon>
        <taxon>Ecdysozoa</taxon>
        <taxon>Nematoda</taxon>
        <taxon>Chromadorea</taxon>
        <taxon>Rhabditida</taxon>
        <taxon>Rhabditina</taxon>
        <taxon>Rhabditomorpha</taxon>
        <taxon>Rhabditoidea</taxon>
        <taxon>Rhabditidae</taxon>
        <taxon>Peloderinae</taxon>
        <taxon>Caenorhabditis</taxon>
    </lineage>
</organism>
<evidence type="ECO:0000256" key="1">
    <source>
        <dbReference type="SAM" id="MobiDB-lite"/>
    </source>
</evidence>
<dbReference type="EMBL" id="GL379870">
    <property type="protein sequence ID" value="EGT58576.1"/>
    <property type="molecule type" value="Genomic_DNA"/>
</dbReference>
<evidence type="ECO:0000313" key="2">
    <source>
        <dbReference type="EMBL" id="EGT58576.1"/>
    </source>
</evidence>
<accession>G0NDY7</accession>
<dbReference type="HOGENOM" id="CLU_1827020_0_0_1"/>
<dbReference type="InParanoid" id="G0NDY7"/>
<protein>
    <submittedName>
        <fullName evidence="2">Uncharacterized protein</fullName>
    </submittedName>
</protein>
<evidence type="ECO:0000313" key="3">
    <source>
        <dbReference type="Proteomes" id="UP000008068"/>
    </source>
</evidence>
<dbReference type="AlphaFoldDB" id="G0NDY7"/>